<accession>A0AAV3R5B1</accession>
<gene>
    <name evidence="1" type="ORF">LIER_41069</name>
</gene>
<keyword evidence="2" id="KW-1185">Reference proteome</keyword>
<evidence type="ECO:0000313" key="2">
    <source>
        <dbReference type="Proteomes" id="UP001454036"/>
    </source>
</evidence>
<name>A0AAV3R5B1_LITER</name>
<sequence>MWREPWVPMKNDFKIRGSKTMGAKHIWQEGYSLEDNYRVACKKQVAQVTQLSDVALGGWSRPCRGRMKINSDGSWCKETRQGAAGCISRSDNGEFLGLATLSSLVQLLRSL</sequence>
<comment type="caution">
    <text evidence="1">The sequence shown here is derived from an EMBL/GenBank/DDBJ whole genome shotgun (WGS) entry which is preliminary data.</text>
</comment>
<dbReference type="EMBL" id="BAABME010024861">
    <property type="protein sequence ID" value="GAA0171039.1"/>
    <property type="molecule type" value="Genomic_DNA"/>
</dbReference>
<dbReference type="Proteomes" id="UP001454036">
    <property type="component" value="Unassembled WGS sequence"/>
</dbReference>
<proteinExistence type="predicted"/>
<dbReference type="AlphaFoldDB" id="A0AAV3R5B1"/>
<evidence type="ECO:0000313" key="1">
    <source>
        <dbReference type="EMBL" id="GAA0171039.1"/>
    </source>
</evidence>
<organism evidence="1 2">
    <name type="scientific">Lithospermum erythrorhizon</name>
    <name type="common">Purple gromwell</name>
    <name type="synonym">Lithospermum officinale var. erythrorhizon</name>
    <dbReference type="NCBI Taxonomy" id="34254"/>
    <lineage>
        <taxon>Eukaryota</taxon>
        <taxon>Viridiplantae</taxon>
        <taxon>Streptophyta</taxon>
        <taxon>Embryophyta</taxon>
        <taxon>Tracheophyta</taxon>
        <taxon>Spermatophyta</taxon>
        <taxon>Magnoliopsida</taxon>
        <taxon>eudicotyledons</taxon>
        <taxon>Gunneridae</taxon>
        <taxon>Pentapetalae</taxon>
        <taxon>asterids</taxon>
        <taxon>lamiids</taxon>
        <taxon>Boraginales</taxon>
        <taxon>Boraginaceae</taxon>
        <taxon>Boraginoideae</taxon>
        <taxon>Lithospermeae</taxon>
        <taxon>Lithospermum</taxon>
    </lineage>
</organism>
<protein>
    <submittedName>
        <fullName evidence="1">Uncharacterized protein</fullName>
    </submittedName>
</protein>
<reference evidence="1 2" key="1">
    <citation type="submission" date="2024-01" db="EMBL/GenBank/DDBJ databases">
        <title>The complete chloroplast genome sequence of Lithospermum erythrorhizon: insights into the phylogenetic relationship among Boraginaceae species and the maternal lineages of purple gromwells.</title>
        <authorList>
            <person name="Okada T."/>
            <person name="Watanabe K."/>
        </authorList>
    </citation>
    <scope>NUCLEOTIDE SEQUENCE [LARGE SCALE GENOMIC DNA]</scope>
</reference>